<gene>
    <name evidence="2" type="ORF">ABB55_22060</name>
</gene>
<dbReference type="Pfam" id="PF11748">
    <property type="entry name" value="DUF3306"/>
    <property type="match status" value="1"/>
</dbReference>
<feature type="compositionally biased region" description="Basic and acidic residues" evidence="1">
    <location>
        <begin position="236"/>
        <end position="252"/>
    </location>
</feature>
<feature type="region of interest" description="Disordered" evidence="1">
    <location>
        <begin position="14"/>
        <end position="63"/>
    </location>
</feature>
<dbReference type="Proteomes" id="UP000048984">
    <property type="component" value="Unassembled WGS sequence"/>
</dbReference>
<organism evidence="2 3">
    <name type="scientific">Prosthecodimorpha hirschii</name>
    <dbReference type="NCBI Taxonomy" id="665126"/>
    <lineage>
        <taxon>Bacteria</taxon>
        <taxon>Pseudomonadati</taxon>
        <taxon>Pseudomonadota</taxon>
        <taxon>Alphaproteobacteria</taxon>
        <taxon>Hyphomicrobiales</taxon>
        <taxon>Ancalomicrobiaceae</taxon>
        <taxon>Prosthecodimorpha</taxon>
    </lineage>
</organism>
<evidence type="ECO:0008006" key="4">
    <source>
        <dbReference type="Google" id="ProtNLM"/>
    </source>
</evidence>
<evidence type="ECO:0000256" key="1">
    <source>
        <dbReference type="SAM" id="MobiDB-lite"/>
    </source>
</evidence>
<reference evidence="2 3" key="2">
    <citation type="submission" date="2015-10" db="EMBL/GenBank/DDBJ databases">
        <title>Draft Genome Sequence of Prosthecomicrobium hirschii ATCC 27832.</title>
        <authorList>
            <person name="Daniel J."/>
            <person name="Givan S.A."/>
            <person name="Brun Y.V."/>
            <person name="Brown P.J."/>
        </authorList>
    </citation>
    <scope>NUCLEOTIDE SEQUENCE [LARGE SCALE GENOMIC DNA]</scope>
    <source>
        <strain evidence="2 3">16</strain>
    </source>
</reference>
<comment type="caution">
    <text evidence="2">The sequence shown here is derived from an EMBL/GenBank/DDBJ whole genome shotgun (WGS) entry which is preliminary data.</text>
</comment>
<dbReference type="AlphaFoldDB" id="A0A0P6VP04"/>
<dbReference type="InterPro" id="IPR021735">
    <property type="entry name" value="DUF3306"/>
</dbReference>
<accession>A0A0P6VP04</accession>
<dbReference type="EMBL" id="LJYW01000001">
    <property type="protein sequence ID" value="KPL54576.1"/>
    <property type="molecule type" value="Genomic_DNA"/>
</dbReference>
<protein>
    <recommendedName>
        <fullName evidence="4">DUF3306 domain-containing protein</fullName>
    </recommendedName>
</protein>
<feature type="region of interest" description="Disordered" evidence="1">
    <location>
        <begin position="161"/>
        <end position="274"/>
    </location>
</feature>
<dbReference type="RefSeq" id="WP_054360743.1">
    <property type="nucleotide sequence ID" value="NZ_LJYW01000001.1"/>
</dbReference>
<name>A0A0P6VP04_9HYPH</name>
<evidence type="ECO:0000313" key="3">
    <source>
        <dbReference type="Proteomes" id="UP000048984"/>
    </source>
</evidence>
<sequence length="291" mass="29338">MSAPDEASFLERWSRRKRAVARGAPPVDEPAEAGEALHPAPAGGATASMPVADHPTGVVDAAGPAAAGDPVPDLSDLPSLDAITADTDMSLFLRRHVPDDLRNAALRRAWSADPVISTFVEMADYAWDFNTPEGNPVYGPLSAAVDAGKMAADILGIGLPEKTGPAPLPQAEGSPATGAMPSPAAQRETASDIHSVPDGLAGEGVDASGIRPETAASAAPGGRTAALDAGTARGPEPCDARSQDEGGERDPRIGSPIDFGRGATFGAPAHGAPVPLAARRRHGGALPAGDS</sequence>
<reference evidence="2 3" key="1">
    <citation type="submission" date="2015-09" db="EMBL/GenBank/DDBJ databases">
        <authorList>
            <person name="Jackson K.R."/>
            <person name="Lunt B.L."/>
            <person name="Fisher J.N.B."/>
            <person name="Gardner A.V."/>
            <person name="Bailey M.E."/>
            <person name="Deus L.M."/>
            <person name="Earl A.S."/>
            <person name="Gibby P.D."/>
            <person name="Hartmann K.A."/>
            <person name="Liu J.E."/>
            <person name="Manci A.M."/>
            <person name="Nielsen D.A."/>
            <person name="Solomon M.B."/>
            <person name="Breakwell D.P."/>
            <person name="Burnett S.H."/>
            <person name="Grose J.H."/>
        </authorList>
    </citation>
    <scope>NUCLEOTIDE SEQUENCE [LARGE SCALE GENOMIC DNA]</scope>
    <source>
        <strain evidence="2 3">16</strain>
    </source>
</reference>
<keyword evidence="3" id="KW-1185">Reference proteome</keyword>
<feature type="compositionally biased region" description="Low complexity" evidence="1">
    <location>
        <begin position="214"/>
        <end position="226"/>
    </location>
</feature>
<dbReference type="STRING" id="665126.ABB55_22060"/>
<proteinExistence type="predicted"/>
<evidence type="ECO:0000313" key="2">
    <source>
        <dbReference type="EMBL" id="KPL54576.1"/>
    </source>
</evidence>